<sequence>MSTIAMAANPVMHAKTKHVDLDLHFVRERVLNNALQVSYVPAGSQIADVLTKPLAVQLFTDFRKKLNVLPAPFYKEKKENRMNVSQYDQS</sequence>
<comment type="caution">
    <text evidence="1">The sequence shown here is derived from an EMBL/GenBank/DDBJ whole genome shotgun (WGS) entry which is preliminary data.</text>
</comment>
<dbReference type="EMBL" id="BSYR01000010">
    <property type="protein sequence ID" value="GMI71931.1"/>
    <property type="molecule type" value="Genomic_DNA"/>
</dbReference>
<organism evidence="1 2">
    <name type="scientific">Hibiscus trionum</name>
    <name type="common">Flower of an hour</name>
    <dbReference type="NCBI Taxonomy" id="183268"/>
    <lineage>
        <taxon>Eukaryota</taxon>
        <taxon>Viridiplantae</taxon>
        <taxon>Streptophyta</taxon>
        <taxon>Embryophyta</taxon>
        <taxon>Tracheophyta</taxon>
        <taxon>Spermatophyta</taxon>
        <taxon>Magnoliopsida</taxon>
        <taxon>eudicotyledons</taxon>
        <taxon>Gunneridae</taxon>
        <taxon>Pentapetalae</taxon>
        <taxon>rosids</taxon>
        <taxon>malvids</taxon>
        <taxon>Malvales</taxon>
        <taxon>Malvaceae</taxon>
        <taxon>Malvoideae</taxon>
        <taxon>Hibiscus</taxon>
    </lineage>
</organism>
<gene>
    <name evidence="1" type="ORF">HRI_000862400</name>
</gene>
<accession>A0A9W7LQ47</accession>
<evidence type="ECO:0000313" key="2">
    <source>
        <dbReference type="Proteomes" id="UP001165190"/>
    </source>
</evidence>
<name>A0A9W7LQ47_HIBTR</name>
<dbReference type="OrthoDB" id="1192411at2759"/>
<proteinExistence type="predicted"/>
<reference evidence="1" key="1">
    <citation type="submission" date="2023-05" db="EMBL/GenBank/DDBJ databases">
        <title>Genome and transcriptome analyses reveal genes involved in the formation of fine ridges on petal epidermal cells in Hibiscus trionum.</title>
        <authorList>
            <person name="Koshimizu S."/>
            <person name="Masuda S."/>
            <person name="Ishii T."/>
            <person name="Shirasu K."/>
            <person name="Hoshino A."/>
            <person name="Arita M."/>
        </authorList>
    </citation>
    <scope>NUCLEOTIDE SEQUENCE</scope>
    <source>
        <strain evidence="1">Hamamatsu line</strain>
    </source>
</reference>
<keyword evidence="2" id="KW-1185">Reference proteome</keyword>
<dbReference type="AlphaFoldDB" id="A0A9W7LQ47"/>
<dbReference type="Proteomes" id="UP001165190">
    <property type="component" value="Unassembled WGS sequence"/>
</dbReference>
<protein>
    <submittedName>
        <fullName evidence="1">Uncharacterized protein</fullName>
    </submittedName>
</protein>
<evidence type="ECO:0000313" key="1">
    <source>
        <dbReference type="EMBL" id="GMI71931.1"/>
    </source>
</evidence>
<dbReference type="CDD" id="cd09272">
    <property type="entry name" value="RNase_HI_RT_Ty1"/>
    <property type="match status" value="1"/>
</dbReference>